<evidence type="ECO:0000256" key="1">
    <source>
        <dbReference type="ARBA" id="ARBA00010203"/>
    </source>
</evidence>
<comment type="similarity">
    <text evidence="1">Belongs to the N(4)/N(6)-methyltransferase family. N(4) subfamily.</text>
</comment>
<keyword evidence="5 8" id="KW-0680">Restriction system</keyword>
<dbReference type="GO" id="GO:0009307">
    <property type="term" value="P:DNA restriction-modification system"/>
    <property type="evidence" value="ECO:0007669"/>
    <property type="project" value="UniProtKB-KW"/>
</dbReference>
<dbReference type="GO" id="GO:0015667">
    <property type="term" value="F:site-specific DNA-methyltransferase (cytosine-N4-specific) activity"/>
    <property type="evidence" value="ECO:0007669"/>
    <property type="project" value="UniProtKB-EC"/>
</dbReference>
<evidence type="ECO:0000259" key="9">
    <source>
        <dbReference type="Pfam" id="PF01555"/>
    </source>
</evidence>
<dbReference type="AlphaFoldDB" id="A0A811T3Q9"/>
<feature type="domain" description="DNA methylase N-4/N-6" evidence="9">
    <location>
        <begin position="54"/>
        <end position="260"/>
    </location>
</feature>
<evidence type="ECO:0000313" key="10">
    <source>
        <dbReference type="EMBL" id="CAD6491784.1"/>
    </source>
</evidence>
<dbReference type="InterPro" id="IPR001091">
    <property type="entry name" value="RM_Methyltransferase"/>
</dbReference>
<dbReference type="InterPro" id="IPR002941">
    <property type="entry name" value="DNA_methylase_N4/N6"/>
</dbReference>
<evidence type="ECO:0000256" key="7">
    <source>
        <dbReference type="ARBA" id="ARBA00049120"/>
    </source>
</evidence>
<dbReference type="PROSITE" id="PS00093">
    <property type="entry name" value="N4_MTASE"/>
    <property type="match status" value="1"/>
</dbReference>
<evidence type="ECO:0000313" key="11">
    <source>
        <dbReference type="Proteomes" id="UP000603056"/>
    </source>
</evidence>
<dbReference type="GO" id="GO:0008170">
    <property type="term" value="F:N-methyltransferase activity"/>
    <property type="evidence" value="ECO:0007669"/>
    <property type="project" value="InterPro"/>
</dbReference>
<reference evidence="10" key="1">
    <citation type="submission" date="2020-10" db="EMBL/GenBank/DDBJ databases">
        <authorList>
            <person name="Hahn C.J."/>
            <person name="Laso-Perez R."/>
            <person name="Vulcano F."/>
            <person name="Vaziourakis K.-M."/>
            <person name="Stokke R."/>
            <person name="Steen I.H."/>
            <person name="Teske A."/>
            <person name="Boetius A."/>
            <person name="Liebeke M."/>
            <person name="Amann R."/>
            <person name="Knittel K."/>
        </authorList>
    </citation>
    <scope>NUCLEOTIDE SEQUENCE</scope>
    <source>
        <strain evidence="10">Gfbio:e3339647-f889-4370-9287-4fb5cb688e4c:AG394J04_GoMArc1</strain>
    </source>
</reference>
<dbReference type="InterPro" id="IPR017985">
    <property type="entry name" value="MeTrfase_CN4_CS"/>
</dbReference>
<evidence type="ECO:0000256" key="4">
    <source>
        <dbReference type="ARBA" id="ARBA00022691"/>
    </source>
</evidence>
<dbReference type="EMBL" id="CAJHIP010000005">
    <property type="protein sequence ID" value="CAD6491784.1"/>
    <property type="molecule type" value="Genomic_DNA"/>
</dbReference>
<dbReference type="Pfam" id="PF01555">
    <property type="entry name" value="N6_N4_Mtase"/>
    <property type="match status" value="1"/>
</dbReference>
<keyword evidence="6" id="KW-0238">DNA-binding</keyword>
<proteinExistence type="inferred from homology"/>
<comment type="catalytic activity">
    <reaction evidence="7 8">
        <text>a 2'-deoxycytidine in DNA + S-adenosyl-L-methionine = an N(4)-methyl-2'-deoxycytidine in DNA + S-adenosyl-L-homocysteine + H(+)</text>
        <dbReference type="Rhea" id="RHEA:16857"/>
        <dbReference type="Rhea" id="RHEA-COMP:11369"/>
        <dbReference type="Rhea" id="RHEA-COMP:13674"/>
        <dbReference type="ChEBI" id="CHEBI:15378"/>
        <dbReference type="ChEBI" id="CHEBI:57856"/>
        <dbReference type="ChEBI" id="CHEBI:59789"/>
        <dbReference type="ChEBI" id="CHEBI:85452"/>
        <dbReference type="ChEBI" id="CHEBI:137933"/>
        <dbReference type="EC" id="2.1.1.113"/>
    </reaction>
</comment>
<dbReference type="PRINTS" id="PR00508">
    <property type="entry name" value="S21N4MTFRASE"/>
</dbReference>
<dbReference type="EC" id="2.1.1.113" evidence="8"/>
<dbReference type="SUPFAM" id="SSF53335">
    <property type="entry name" value="S-adenosyl-L-methionine-dependent methyltransferases"/>
    <property type="match status" value="1"/>
</dbReference>
<evidence type="ECO:0000256" key="5">
    <source>
        <dbReference type="ARBA" id="ARBA00022747"/>
    </source>
</evidence>
<dbReference type="Proteomes" id="UP000603056">
    <property type="component" value="Unassembled WGS sequence"/>
</dbReference>
<gene>
    <name evidence="10" type="primary">mjaVM</name>
    <name evidence="10" type="ORF">FFODKBPE_00211</name>
</gene>
<evidence type="ECO:0000256" key="2">
    <source>
        <dbReference type="ARBA" id="ARBA00022603"/>
    </source>
</evidence>
<protein>
    <recommendedName>
        <fullName evidence="8">Type II methyltransferase</fullName>
        <ecNumber evidence="8">2.1.1.113</ecNumber>
    </recommendedName>
    <alternativeName>
        <fullName evidence="8">N-4 cytosine-specific methyltransferase</fullName>
    </alternativeName>
</protein>
<sequence length="285" mass="32427">MTIGSVLRQNVYESNLDILLKEDDNLKYPDDYINKIICGDCLTIMQQMPDKCLDLVVTSPPYNLKNSTGNGMKDGRGGKWANAALVNGYSHYDDNMPHDKYSKWQKECLNEMLRLIKDDGAIFYNHKWRVQAGLLQDRQDIVGDFPVRQIIIWRRKGGINFNPGYFLPTYEVIYLIAKPKFKLASKANAHGDVWEFTQEMGNEHPAPFPAALIDRIISSTSAQIILDPFSGSGTTAIVAMGLKRNFIGIELSPDYCKLSENRIEKNKKQSELLKLRPLAFFQETL</sequence>
<dbReference type="Gene3D" id="3.40.50.150">
    <property type="entry name" value="Vaccinia Virus protein VP39"/>
    <property type="match status" value="1"/>
</dbReference>
<keyword evidence="2 8" id="KW-0489">Methyltransferase</keyword>
<dbReference type="GO" id="GO:0003677">
    <property type="term" value="F:DNA binding"/>
    <property type="evidence" value="ECO:0007669"/>
    <property type="project" value="UniProtKB-KW"/>
</dbReference>
<evidence type="ECO:0000256" key="3">
    <source>
        <dbReference type="ARBA" id="ARBA00022679"/>
    </source>
</evidence>
<keyword evidence="4 8" id="KW-0949">S-adenosyl-L-methionine</keyword>
<name>A0A811T3Q9_9EURY</name>
<dbReference type="InterPro" id="IPR029063">
    <property type="entry name" value="SAM-dependent_MTases_sf"/>
</dbReference>
<comment type="caution">
    <text evidence="10">The sequence shown here is derived from an EMBL/GenBank/DDBJ whole genome shotgun (WGS) entry which is preliminary data.</text>
</comment>
<evidence type="ECO:0000256" key="6">
    <source>
        <dbReference type="ARBA" id="ARBA00023125"/>
    </source>
</evidence>
<accession>A0A811T3Q9</accession>
<keyword evidence="3 10" id="KW-0808">Transferase</keyword>
<evidence type="ECO:0000256" key="8">
    <source>
        <dbReference type="RuleBase" id="RU362026"/>
    </source>
</evidence>
<dbReference type="GO" id="GO:0032259">
    <property type="term" value="P:methylation"/>
    <property type="evidence" value="ECO:0007669"/>
    <property type="project" value="UniProtKB-KW"/>
</dbReference>
<organism evidence="10 11">
    <name type="scientific">Candidatus Argoarchaeum ethanivorans</name>
    <dbReference type="NCBI Taxonomy" id="2608793"/>
    <lineage>
        <taxon>Archaea</taxon>
        <taxon>Methanobacteriati</taxon>
        <taxon>Methanobacteriota</taxon>
        <taxon>Stenosarchaea group</taxon>
        <taxon>Methanomicrobia</taxon>
        <taxon>Methanosarcinales</taxon>
        <taxon>Methanosarcinales incertae sedis</taxon>
        <taxon>GOM Arc I cluster</taxon>
        <taxon>Candidatus Argoarchaeum</taxon>
    </lineage>
</organism>